<comment type="similarity">
    <text evidence="2">Belongs to the AOR/FOR family.</text>
</comment>
<keyword evidence="5 10" id="KW-0560">Oxidoreductase</keyword>
<dbReference type="GO" id="GO:0046872">
    <property type="term" value="F:metal ion binding"/>
    <property type="evidence" value="ECO:0007669"/>
    <property type="project" value="UniProtKB-KW"/>
</dbReference>
<gene>
    <name evidence="10" type="ORF">Dthio_PD0635</name>
</gene>
<keyword evidence="3" id="KW-0004">4Fe-4S</keyword>
<accession>D6SRJ2</accession>
<dbReference type="RefSeq" id="WP_008870666.1">
    <property type="nucleotide sequence ID" value="NZ_ACJN02000003.1"/>
</dbReference>
<evidence type="ECO:0000256" key="4">
    <source>
        <dbReference type="ARBA" id="ARBA00022723"/>
    </source>
</evidence>
<dbReference type="InterPro" id="IPR013985">
    <property type="entry name" value="Ald_Fedxn_OxRdtase_dom3"/>
</dbReference>
<comment type="cofactor">
    <cofactor evidence="1">
        <name>[4Fe-4S] cluster</name>
        <dbReference type="ChEBI" id="CHEBI:49883"/>
    </cofactor>
</comment>
<dbReference type="EMBL" id="ACJN02000003">
    <property type="protein sequence ID" value="EFI33308.1"/>
    <property type="molecule type" value="Genomic_DNA"/>
</dbReference>
<dbReference type="Gene3D" id="1.10.569.10">
    <property type="entry name" value="Aldehyde Ferredoxin Oxidoreductase Protein, subunit A, domain 2"/>
    <property type="match status" value="1"/>
</dbReference>
<dbReference type="InterPro" id="IPR051919">
    <property type="entry name" value="W-dependent_AOR"/>
</dbReference>
<evidence type="ECO:0000256" key="3">
    <source>
        <dbReference type="ARBA" id="ARBA00022485"/>
    </source>
</evidence>
<name>D6SRJ2_9BACT</name>
<keyword evidence="4" id="KW-0479">Metal-binding</keyword>
<dbReference type="GO" id="GO:0051539">
    <property type="term" value="F:4 iron, 4 sulfur cluster binding"/>
    <property type="evidence" value="ECO:0007669"/>
    <property type="project" value="UniProtKB-KW"/>
</dbReference>
<dbReference type="SUPFAM" id="SSF56228">
    <property type="entry name" value="Aldehyde ferredoxin oxidoreductase, N-terminal domain"/>
    <property type="match status" value="1"/>
</dbReference>
<evidence type="ECO:0000256" key="2">
    <source>
        <dbReference type="ARBA" id="ARBA00011032"/>
    </source>
</evidence>
<dbReference type="GO" id="GO:0009055">
    <property type="term" value="F:electron transfer activity"/>
    <property type="evidence" value="ECO:0007669"/>
    <property type="project" value="InterPro"/>
</dbReference>
<dbReference type="InterPro" id="IPR036503">
    <property type="entry name" value="Ald_Fedxn_OxRdtase_N_sf"/>
</dbReference>
<evidence type="ECO:0000313" key="10">
    <source>
        <dbReference type="EMBL" id="EFI33308.1"/>
    </source>
</evidence>
<dbReference type="InterPro" id="IPR001203">
    <property type="entry name" value="OxRdtase_Ald_Fedxn_C"/>
</dbReference>
<sequence length="590" mass="65918">MTSSFKVMVVDLGKNKSSLEYFDARREWIGGSGLAAGLFSHFGLPGEDAFHPDQPLILAIGPLTGYFPLMSKTIMGFMSPYNNQYAESHGGGRSALALKFAGYDALVVRGKAEKPTCIGLGSREVHIQDVHFLKGMDIFKTGKKMRSLKPTNPGHRSILRIGPAGENLVRYACVNVDTYRHFGRMGSGAVMGAKNLKGIILSGDSHVDLDPDLSKEYNKVYKDIYNTVVQSGAMRKYHDLGTPENILPLNELQALPWRNMQSTYDENAGGISGEKFGQDQLLRQVACAGCPVGCIHIGLLRERFGQEHEYLYRQVSYDYEPIFGMGTMLGVDTAPGVLTLLEDVEKMGLDAISAGVALAWATEALQKKIITREHTLTDLEFGNVQAYREALDHLTRQPNEFYQALAGGTMKAAEKYGGEDFACVLGQEMAGYATGENYFVSQALGFRHSHLDTGAYGLDQEQDSRNIDKAIEYMQDQEDYRVLMCSMVGCLFARKAYPKENILRALNSLGYDYTQEELDACVEKIKHHRWALKFRTGFKPEDVKIPSRFKEITTWKGKTDPEYMDKLKSKYQEVLREMASAHEKRQGENQ</sequence>
<comment type="caution">
    <text evidence="10">The sequence shown here is derived from an EMBL/GenBank/DDBJ whole genome shotgun (WGS) entry which is preliminary data.</text>
</comment>
<dbReference type="SUPFAM" id="SSF48310">
    <property type="entry name" value="Aldehyde ferredoxin oxidoreductase, C-terminal domains"/>
    <property type="match status" value="1"/>
</dbReference>
<evidence type="ECO:0000256" key="1">
    <source>
        <dbReference type="ARBA" id="ARBA00001966"/>
    </source>
</evidence>
<keyword evidence="6" id="KW-0408">Iron</keyword>
<keyword evidence="7" id="KW-0411">Iron-sulfur</keyword>
<evidence type="ECO:0000256" key="6">
    <source>
        <dbReference type="ARBA" id="ARBA00023004"/>
    </source>
</evidence>
<dbReference type="SMART" id="SM00790">
    <property type="entry name" value="AFOR_N"/>
    <property type="match status" value="1"/>
</dbReference>
<dbReference type="EC" id="1.2.7.5" evidence="10"/>
<comment type="cofactor">
    <cofactor evidence="8">
        <name>tungstopterin</name>
        <dbReference type="ChEBI" id="CHEBI:30402"/>
    </cofactor>
</comment>
<dbReference type="PANTHER" id="PTHR30038:SF8">
    <property type="entry name" value="ALDEHYDE FERREDOXIN OXIDOREDUCTASE"/>
    <property type="match status" value="1"/>
</dbReference>
<protein>
    <submittedName>
        <fullName evidence="10">Aldehyde ferredoxin oxidoreductase</fullName>
        <ecNumber evidence="10">1.2.7.5</ecNumber>
    </submittedName>
</protein>
<dbReference type="InterPro" id="IPR013983">
    <property type="entry name" value="Ald_Fedxn_OxRdtase_N"/>
</dbReference>
<organism evidence="10 11">
    <name type="scientific">Desulfonatronospira thiodismutans ASO3-1</name>
    <dbReference type="NCBI Taxonomy" id="555779"/>
    <lineage>
        <taxon>Bacteria</taxon>
        <taxon>Pseudomonadati</taxon>
        <taxon>Thermodesulfobacteriota</taxon>
        <taxon>Desulfovibrionia</taxon>
        <taxon>Desulfovibrionales</taxon>
        <taxon>Desulfonatronovibrionaceae</taxon>
        <taxon>Desulfonatronospira</taxon>
    </lineage>
</organism>
<evidence type="ECO:0000259" key="9">
    <source>
        <dbReference type="SMART" id="SM00790"/>
    </source>
</evidence>
<evidence type="ECO:0000256" key="7">
    <source>
        <dbReference type="ARBA" id="ARBA00023014"/>
    </source>
</evidence>
<keyword evidence="11" id="KW-1185">Reference proteome</keyword>
<dbReference type="eggNOG" id="COG2414">
    <property type="taxonomic scope" value="Bacteria"/>
</dbReference>
<dbReference type="InterPro" id="IPR036021">
    <property type="entry name" value="Tungsten_al_ferr_oxy-like_C"/>
</dbReference>
<reference evidence="10" key="1">
    <citation type="submission" date="2010-05" db="EMBL/GenBank/DDBJ databases">
        <title>The draft genome of Desulfonatronospira thiodismutans ASO3-1.</title>
        <authorList>
            <consortium name="US DOE Joint Genome Institute (JGI-PGF)"/>
            <person name="Lucas S."/>
            <person name="Copeland A."/>
            <person name="Lapidus A."/>
            <person name="Cheng J.-F."/>
            <person name="Bruce D."/>
            <person name="Goodwin L."/>
            <person name="Pitluck S."/>
            <person name="Chertkov O."/>
            <person name="Brettin T."/>
            <person name="Detter J.C."/>
            <person name="Han C."/>
            <person name="Land M.L."/>
            <person name="Hauser L."/>
            <person name="Kyrpides N."/>
            <person name="Mikhailova N."/>
            <person name="Muyzer G."/>
            <person name="Woyke T."/>
        </authorList>
    </citation>
    <scope>NUCLEOTIDE SEQUENCE [LARGE SCALE GENOMIC DNA]</scope>
    <source>
        <strain evidence="10">ASO3-1</strain>
    </source>
</reference>
<dbReference type="Proteomes" id="UP000005496">
    <property type="component" value="Unassembled WGS sequence"/>
</dbReference>
<dbReference type="GO" id="GO:0033726">
    <property type="term" value="F:aldehyde ferredoxin oxidoreductase activity"/>
    <property type="evidence" value="ECO:0007669"/>
    <property type="project" value="UniProtKB-EC"/>
</dbReference>
<feature type="domain" description="Aldehyde ferredoxin oxidoreductase N-terminal" evidence="9">
    <location>
        <begin position="5"/>
        <end position="205"/>
    </location>
</feature>
<dbReference type="Gene3D" id="1.10.599.10">
    <property type="entry name" value="Aldehyde Ferredoxin Oxidoreductase Protein, subunit A, domain 3"/>
    <property type="match status" value="1"/>
</dbReference>
<dbReference type="Pfam" id="PF01314">
    <property type="entry name" value="AFOR_C"/>
    <property type="match status" value="1"/>
</dbReference>
<dbReference type="Pfam" id="PF02730">
    <property type="entry name" value="AFOR_N"/>
    <property type="match status" value="1"/>
</dbReference>
<dbReference type="PANTHER" id="PTHR30038">
    <property type="entry name" value="ALDEHYDE FERREDOXIN OXIDOREDUCTASE"/>
    <property type="match status" value="1"/>
</dbReference>
<dbReference type="Gene3D" id="3.60.9.10">
    <property type="entry name" value="Aldehyde ferredoxin oxidoreductase, N-terminal domain"/>
    <property type="match status" value="1"/>
</dbReference>
<dbReference type="AlphaFoldDB" id="D6SRJ2"/>
<evidence type="ECO:0000313" key="11">
    <source>
        <dbReference type="Proteomes" id="UP000005496"/>
    </source>
</evidence>
<proteinExistence type="inferred from homology"/>
<evidence type="ECO:0000256" key="5">
    <source>
        <dbReference type="ARBA" id="ARBA00023002"/>
    </source>
</evidence>
<dbReference type="InterPro" id="IPR013984">
    <property type="entry name" value="Ald_Fedxn_OxRdtase_dom2"/>
</dbReference>
<evidence type="ECO:0000256" key="8">
    <source>
        <dbReference type="ARBA" id="ARBA00049934"/>
    </source>
</evidence>